<name>A0A1H8VQK6_9EURY</name>
<proteinExistence type="predicted"/>
<dbReference type="AlphaFoldDB" id="A0A1H8VQK6"/>
<keyword evidence="2" id="KW-1185">Reference proteome</keyword>
<sequence length="59" mass="6619">MLMQSHEAGIVQPINDKRVRELCIPCTLGIRKRLVGLPELIFDHGVAGVFTIRHRSAPQ</sequence>
<protein>
    <submittedName>
        <fullName evidence="1">Uncharacterized protein</fullName>
    </submittedName>
</protein>
<evidence type="ECO:0000313" key="2">
    <source>
        <dbReference type="Proteomes" id="UP000199126"/>
    </source>
</evidence>
<organism evidence="1 2">
    <name type="scientific">Halogranum amylolyticum</name>
    <dbReference type="NCBI Taxonomy" id="660520"/>
    <lineage>
        <taxon>Archaea</taxon>
        <taxon>Methanobacteriati</taxon>
        <taxon>Methanobacteriota</taxon>
        <taxon>Stenosarchaea group</taxon>
        <taxon>Halobacteria</taxon>
        <taxon>Halobacteriales</taxon>
        <taxon>Haloferacaceae</taxon>
    </lineage>
</organism>
<evidence type="ECO:0000313" key="1">
    <source>
        <dbReference type="EMBL" id="SEP17228.1"/>
    </source>
</evidence>
<accession>A0A1H8VQK6</accession>
<gene>
    <name evidence="1" type="ORF">SAMN04487948_11855</name>
</gene>
<dbReference type="Proteomes" id="UP000199126">
    <property type="component" value="Unassembled WGS sequence"/>
</dbReference>
<reference evidence="2" key="1">
    <citation type="submission" date="2016-10" db="EMBL/GenBank/DDBJ databases">
        <authorList>
            <person name="Varghese N."/>
            <person name="Submissions S."/>
        </authorList>
    </citation>
    <scope>NUCLEOTIDE SEQUENCE [LARGE SCALE GENOMIC DNA]</scope>
    <source>
        <strain evidence="2">CGMCC 1.10121</strain>
    </source>
</reference>
<dbReference type="EMBL" id="FODV01000018">
    <property type="protein sequence ID" value="SEP17228.1"/>
    <property type="molecule type" value="Genomic_DNA"/>
</dbReference>